<protein>
    <submittedName>
        <fullName evidence="1">Uncharacterized protein</fullName>
    </submittedName>
</protein>
<reference evidence="1 2" key="1">
    <citation type="submission" date="2021-03" db="EMBL/GenBank/DDBJ databases">
        <authorList>
            <person name="Grouzdev D.S."/>
        </authorList>
    </citation>
    <scope>NUCLEOTIDE SEQUENCE [LARGE SCALE GENOMIC DNA]</scope>
    <source>
        <strain evidence="1 2">M50-1</strain>
    </source>
</reference>
<sequence length="108" mass="12619">MRVRQRRDLACHGEMGPQRADLGNSTFAVMAGSVKLDAAMHPCDRGRFDAQRSIVFGAWMHTVPLSLNDTAWWGTNSWIMERNDAWRRRARTVERRHMKHRRTDQDRG</sequence>
<accession>A0ABS4DHC9</accession>
<evidence type="ECO:0000313" key="1">
    <source>
        <dbReference type="EMBL" id="MBP1468861.1"/>
    </source>
</evidence>
<gene>
    <name evidence="1" type="ORF">EYB53_024335</name>
</gene>
<proteinExistence type="predicted"/>
<comment type="caution">
    <text evidence="1">The sequence shown here is derived from an EMBL/GenBank/DDBJ whole genome shotgun (WGS) entry which is preliminary data.</text>
</comment>
<name>A0ABS4DHC9_9CHLR</name>
<dbReference type="RefSeq" id="WP_167857601.1">
    <property type="nucleotide sequence ID" value="NZ_SIJK02000104.1"/>
</dbReference>
<dbReference type="EMBL" id="SIJK02000104">
    <property type="protein sequence ID" value="MBP1468861.1"/>
    <property type="molecule type" value="Genomic_DNA"/>
</dbReference>
<evidence type="ECO:0000313" key="2">
    <source>
        <dbReference type="Proteomes" id="UP001193081"/>
    </source>
</evidence>
<organism evidence="1 2">
    <name type="scientific">Candidatus Chloroploca mongolica</name>
    <dbReference type="NCBI Taxonomy" id="2528176"/>
    <lineage>
        <taxon>Bacteria</taxon>
        <taxon>Bacillati</taxon>
        <taxon>Chloroflexota</taxon>
        <taxon>Chloroflexia</taxon>
        <taxon>Chloroflexales</taxon>
        <taxon>Chloroflexineae</taxon>
        <taxon>Oscillochloridaceae</taxon>
        <taxon>Candidatus Chloroploca</taxon>
    </lineage>
</organism>
<dbReference type="Proteomes" id="UP001193081">
    <property type="component" value="Unassembled WGS sequence"/>
</dbReference>
<keyword evidence="2" id="KW-1185">Reference proteome</keyword>